<dbReference type="STRING" id="319652.IV80_GL001621"/>
<feature type="transmembrane region" description="Helical" evidence="1">
    <location>
        <begin position="165"/>
        <end position="188"/>
    </location>
</feature>
<dbReference type="InterPro" id="IPR049458">
    <property type="entry name" value="EpsG-like"/>
</dbReference>
<sequence length="366" mass="42651">MIFYVGTFFLISILTLIAQYFSPENLRQILLFLVFLILLFILGFRNYTVGSDTPTYVNLYNSIGTFPIHWSDFFSSRFEIGFLKYLSFLHLFSTNYVIMLFTSAFIFLFCWFWSIKKLSTNIFLSFAIFFGLRIFTFAMTNLRQTLAMGLVLVSYLLFVKGKKFLAVIMVIIATTFHISAIVFLLYYLISSVKLTVKVEIALAVVTVIALSLFQTITESFSQIFSRFESYTEAGMTQGTDKLSIVVNICILILIFIFMQVINYSYQKNDKSLQNFDFENSYNMIIFIGILFSIISLKFVMISRLVYYFSMFSVFSLPNALKKIKDKLLQSTLVIILFLFFMAYVLIIMWFRPEWNVIIPYSSSLFL</sequence>
<feature type="transmembrane region" description="Helical" evidence="1">
    <location>
        <begin position="327"/>
        <end position="350"/>
    </location>
</feature>
<dbReference type="Pfam" id="PF14897">
    <property type="entry name" value="EpsG"/>
    <property type="match status" value="1"/>
</dbReference>
<protein>
    <recommendedName>
        <fullName evidence="4">EpsG family protein</fullName>
    </recommendedName>
</protein>
<feature type="transmembrane region" description="Helical" evidence="1">
    <location>
        <begin position="281"/>
        <end position="306"/>
    </location>
</feature>
<feature type="transmembrane region" description="Helical" evidence="1">
    <location>
        <begin position="200"/>
        <end position="221"/>
    </location>
</feature>
<feature type="transmembrane region" description="Helical" evidence="1">
    <location>
        <begin position="88"/>
        <end position="111"/>
    </location>
</feature>
<keyword evidence="1" id="KW-1133">Transmembrane helix</keyword>
<dbReference type="PATRIC" id="fig|319652.3.peg.1641"/>
<evidence type="ECO:0000313" key="3">
    <source>
        <dbReference type="Proteomes" id="UP000051568"/>
    </source>
</evidence>
<feature type="transmembrane region" description="Helical" evidence="1">
    <location>
        <begin position="142"/>
        <end position="158"/>
    </location>
</feature>
<keyword evidence="1" id="KW-0812">Transmembrane</keyword>
<feature type="transmembrane region" description="Helical" evidence="1">
    <location>
        <begin position="29"/>
        <end position="47"/>
    </location>
</feature>
<dbReference type="Proteomes" id="UP000051568">
    <property type="component" value="Unassembled WGS sequence"/>
</dbReference>
<proteinExistence type="predicted"/>
<dbReference type="EMBL" id="JQBR01000006">
    <property type="protein sequence ID" value="KRN66061.1"/>
    <property type="molecule type" value="Genomic_DNA"/>
</dbReference>
<evidence type="ECO:0008006" key="4">
    <source>
        <dbReference type="Google" id="ProtNLM"/>
    </source>
</evidence>
<comment type="caution">
    <text evidence="2">The sequence shown here is derived from an EMBL/GenBank/DDBJ whole genome shotgun (WGS) entry which is preliminary data.</text>
</comment>
<accession>A0A0R2IWK5</accession>
<keyword evidence="1" id="KW-0472">Membrane</keyword>
<dbReference type="OrthoDB" id="2278077at2"/>
<dbReference type="AlphaFoldDB" id="A0A0R2IWK5"/>
<feature type="transmembrane region" description="Helical" evidence="1">
    <location>
        <begin position="6"/>
        <end position="22"/>
    </location>
</feature>
<dbReference type="RefSeq" id="WP_057751318.1">
    <property type="nucleotide sequence ID" value="NZ_BJVH01000007.1"/>
</dbReference>
<gene>
    <name evidence="2" type="ORF">IV80_GL001621</name>
</gene>
<organism evidence="2 3">
    <name type="scientific">Pediococcus cellicola</name>
    <dbReference type="NCBI Taxonomy" id="319652"/>
    <lineage>
        <taxon>Bacteria</taxon>
        <taxon>Bacillati</taxon>
        <taxon>Bacillota</taxon>
        <taxon>Bacilli</taxon>
        <taxon>Lactobacillales</taxon>
        <taxon>Lactobacillaceae</taxon>
        <taxon>Pediococcus</taxon>
    </lineage>
</organism>
<keyword evidence="3" id="KW-1185">Reference proteome</keyword>
<reference evidence="2 3" key="1">
    <citation type="journal article" date="2015" name="Genome Announc.">
        <title>Expanding the biotechnology potential of lactobacilli through comparative genomics of 213 strains and associated genera.</title>
        <authorList>
            <person name="Sun Z."/>
            <person name="Harris H.M."/>
            <person name="McCann A."/>
            <person name="Guo C."/>
            <person name="Argimon S."/>
            <person name="Zhang W."/>
            <person name="Yang X."/>
            <person name="Jeffery I.B."/>
            <person name="Cooney J.C."/>
            <person name="Kagawa T.F."/>
            <person name="Liu W."/>
            <person name="Song Y."/>
            <person name="Salvetti E."/>
            <person name="Wrobel A."/>
            <person name="Rasinkangas P."/>
            <person name="Parkhill J."/>
            <person name="Rea M.C."/>
            <person name="O'Sullivan O."/>
            <person name="Ritari J."/>
            <person name="Douillard F.P."/>
            <person name="Paul Ross R."/>
            <person name="Yang R."/>
            <person name="Briner A.E."/>
            <person name="Felis G.E."/>
            <person name="de Vos W.M."/>
            <person name="Barrangou R."/>
            <person name="Klaenhammer T.R."/>
            <person name="Caufield P.W."/>
            <person name="Cui Y."/>
            <person name="Zhang H."/>
            <person name="O'Toole P.W."/>
        </authorList>
    </citation>
    <scope>NUCLEOTIDE SEQUENCE [LARGE SCALE GENOMIC DNA]</scope>
    <source>
        <strain evidence="2 3">DSM 17757</strain>
    </source>
</reference>
<evidence type="ECO:0000313" key="2">
    <source>
        <dbReference type="EMBL" id="KRN66061.1"/>
    </source>
</evidence>
<feature type="transmembrane region" description="Helical" evidence="1">
    <location>
        <begin position="118"/>
        <end position="136"/>
    </location>
</feature>
<feature type="transmembrane region" description="Helical" evidence="1">
    <location>
        <begin position="242"/>
        <end position="261"/>
    </location>
</feature>
<evidence type="ECO:0000256" key="1">
    <source>
        <dbReference type="SAM" id="Phobius"/>
    </source>
</evidence>
<name>A0A0R2IWK5_9LACO</name>